<dbReference type="PROSITE" id="PS00211">
    <property type="entry name" value="ABC_TRANSPORTER_1"/>
    <property type="match status" value="1"/>
</dbReference>
<dbReference type="InterPro" id="IPR027417">
    <property type="entry name" value="P-loop_NTPase"/>
</dbReference>
<dbReference type="Pfam" id="PF00005">
    <property type="entry name" value="ABC_tran"/>
    <property type="match status" value="1"/>
</dbReference>
<keyword evidence="3" id="KW-0067">ATP-binding</keyword>
<dbReference type="PROSITE" id="PS50893">
    <property type="entry name" value="ABC_TRANSPORTER_2"/>
    <property type="match status" value="1"/>
</dbReference>
<name>A0ABT1JAV9_9ACTN</name>
<dbReference type="SUPFAM" id="SSF52540">
    <property type="entry name" value="P-loop containing nucleoside triphosphate hydrolases"/>
    <property type="match status" value="1"/>
</dbReference>
<accession>A0ABT1JAV9</accession>
<dbReference type="Proteomes" id="UP001206483">
    <property type="component" value="Unassembled WGS sequence"/>
</dbReference>
<reference evidence="5 6" key="1">
    <citation type="submission" date="2022-06" db="EMBL/GenBank/DDBJ databases">
        <title>Sequencing the genomes of 1000 actinobacteria strains.</title>
        <authorList>
            <person name="Klenk H.-P."/>
        </authorList>
    </citation>
    <scope>NUCLEOTIDE SEQUENCE [LARGE SCALE GENOMIC DNA]</scope>
    <source>
        <strain evidence="5 6">DSM 41656</strain>
    </source>
</reference>
<evidence type="ECO:0000259" key="4">
    <source>
        <dbReference type="PROSITE" id="PS50893"/>
    </source>
</evidence>
<dbReference type="InterPro" id="IPR051782">
    <property type="entry name" value="ABC_Transporter_VariousFunc"/>
</dbReference>
<comment type="caution">
    <text evidence="5">The sequence shown here is derived from an EMBL/GenBank/DDBJ whole genome shotgun (WGS) entry which is preliminary data.</text>
</comment>
<sequence>MPVHITDCSFSYRRGSHVLKDFSLRLDKGCSVLLGPNGAGKSTLLGLIASALRPESGRITLDGLDTRSTKDLKAYRRRVGWLPQQVPPVPGLRVREQAAYAGWLKGMSRSEAWERSRHAIDKVGLSSLADRRSSELSGGQLRRLGIAQTLVHDAELVLLDEPTAGLDPVQRGVFRELIAGLRHLTTFVVSTHQTEDLAEIYDTVVLLDRGQVRHQGPIDSFLALAPHDAPPERRADAAYAGIVTGEV</sequence>
<dbReference type="RefSeq" id="WP_253804948.1">
    <property type="nucleotide sequence ID" value="NZ_BAAAUB010000012.1"/>
</dbReference>
<evidence type="ECO:0000313" key="6">
    <source>
        <dbReference type="Proteomes" id="UP001206483"/>
    </source>
</evidence>
<organism evidence="5 6">
    <name type="scientific">Kitasatospora paracochleata</name>
    <dbReference type="NCBI Taxonomy" id="58354"/>
    <lineage>
        <taxon>Bacteria</taxon>
        <taxon>Bacillati</taxon>
        <taxon>Actinomycetota</taxon>
        <taxon>Actinomycetes</taxon>
        <taxon>Kitasatosporales</taxon>
        <taxon>Streptomycetaceae</taxon>
        <taxon>Kitasatospora</taxon>
    </lineage>
</organism>
<evidence type="ECO:0000256" key="1">
    <source>
        <dbReference type="ARBA" id="ARBA00022448"/>
    </source>
</evidence>
<dbReference type="PANTHER" id="PTHR42939">
    <property type="entry name" value="ABC TRANSPORTER ATP-BINDING PROTEIN ALBC-RELATED"/>
    <property type="match status" value="1"/>
</dbReference>
<dbReference type="EMBL" id="JAMZDX010000009">
    <property type="protein sequence ID" value="MCP2314582.1"/>
    <property type="molecule type" value="Genomic_DNA"/>
</dbReference>
<gene>
    <name evidence="5" type="ORF">FHR36_007783</name>
</gene>
<evidence type="ECO:0000313" key="5">
    <source>
        <dbReference type="EMBL" id="MCP2314582.1"/>
    </source>
</evidence>
<keyword evidence="2" id="KW-0547">Nucleotide-binding</keyword>
<feature type="domain" description="ABC transporter" evidence="4">
    <location>
        <begin position="3"/>
        <end position="234"/>
    </location>
</feature>
<evidence type="ECO:0000256" key="2">
    <source>
        <dbReference type="ARBA" id="ARBA00022741"/>
    </source>
</evidence>
<dbReference type="InterPro" id="IPR017871">
    <property type="entry name" value="ABC_transporter-like_CS"/>
</dbReference>
<dbReference type="SMART" id="SM00382">
    <property type="entry name" value="AAA"/>
    <property type="match status" value="1"/>
</dbReference>
<dbReference type="PANTHER" id="PTHR42939:SF1">
    <property type="entry name" value="ABC TRANSPORTER ATP-BINDING PROTEIN ALBC-RELATED"/>
    <property type="match status" value="1"/>
</dbReference>
<dbReference type="InterPro" id="IPR003593">
    <property type="entry name" value="AAA+_ATPase"/>
</dbReference>
<dbReference type="InterPro" id="IPR003439">
    <property type="entry name" value="ABC_transporter-like_ATP-bd"/>
</dbReference>
<dbReference type="Gene3D" id="3.40.50.300">
    <property type="entry name" value="P-loop containing nucleotide triphosphate hydrolases"/>
    <property type="match status" value="1"/>
</dbReference>
<protein>
    <submittedName>
        <fullName evidence="5">ABC-type multidrug transport system ATPase subunit</fullName>
    </submittedName>
</protein>
<keyword evidence="1" id="KW-0813">Transport</keyword>
<keyword evidence="6" id="KW-1185">Reference proteome</keyword>
<evidence type="ECO:0000256" key="3">
    <source>
        <dbReference type="ARBA" id="ARBA00022840"/>
    </source>
</evidence>
<proteinExistence type="predicted"/>